<keyword evidence="4" id="KW-1185">Reference proteome</keyword>
<feature type="compositionally biased region" description="Low complexity" evidence="1">
    <location>
        <begin position="330"/>
        <end position="341"/>
    </location>
</feature>
<dbReference type="Gramene" id="Bo2g064600.1">
    <property type="protein sequence ID" value="Bo2g064600.1"/>
    <property type="gene ID" value="Bo2g064600"/>
</dbReference>
<dbReference type="HOGENOM" id="CLU_481782_0_0_1"/>
<dbReference type="InterPro" id="IPR036875">
    <property type="entry name" value="Znf_CCHC_sf"/>
</dbReference>
<dbReference type="InterPro" id="IPR025558">
    <property type="entry name" value="DUF4283"/>
</dbReference>
<feature type="compositionally biased region" description="Polar residues" evidence="1">
    <location>
        <begin position="401"/>
        <end position="411"/>
    </location>
</feature>
<organism evidence="3 4">
    <name type="scientific">Brassica oleracea var. oleracea</name>
    <dbReference type="NCBI Taxonomy" id="109376"/>
    <lineage>
        <taxon>Eukaryota</taxon>
        <taxon>Viridiplantae</taxon>
        <taxon>Streptophyta</taxon>
        <taxon>Embryophyta</taxon>
        <taxon>Tracheophyta</taxon>
        <taxon>Spermatophyta</taxon>
        <taxon>Magnoliopsida</taxon>
        <taxon>eudicotyledons</taxon>
        <taxon>Gunneridae</taxon>
        <taxon>Pentapetalae</taxon>
        <taxon>rosids</taxon>
        <taxon>malvids</taxon>
        <taxon>Brassicales</taxon>
        <taxon>Brassicaceae</taxon>
        <taxon>Brassiceae</taxon>
        <taxon>Brassica</taxon>
    </lineage>
</organism>
<feature type="region of interest" description="Disordered" evidence="1">
    <location>
        <begin position="396"/>
        <end position="430"/>
    </location>
</feature>
<feature type="compositionally biased region" description="Polar residues" evidence="1">
    <location>
        <begin position="301"/>
        <end position="310"/>
    </location>
</feature>
<feature type="region of interest" description="Disordered" evidence="1">
    <location>
        <begin position="206"/>
        <end position="311"/>
    </location>
</feature>
<feature type="region of interest" description="Disordered" evidence="1">
    <location>
        <begin position="327"/>
        <end position="358"/>
    </location>
</feature>
<dbReference type="OMA" id="ASCPRTN"/>
<dbReference type="SUPFAM" id="SSF57756">
    <property type="entry name" value="Retrovirus zinc finger-like domains"/>
    <property type="match status" value="1"/>
</dbReference>
<evidence type="ECO:0000256" key="1">
    <source>
        <dbReference type="SAM" id="MobiDB-lite"/>
    </source>
</evidence>
<evidence type="ECO:0000259" key="2">
    <source>
        <dbReference type="Pfam" id="PF14111"/>
    </source>
</evidence>
<evidence type="ECO:0000313" key="4">
    <source>
        <dbReference type="Proteomes" id="UP000032141"/>
    </source>
</evidence>
<dbReference type="Proteomes" id="UP000032141">
    <property type="component" value="Chromosome C2"/>
</dbReference>
<dbReference type="EnsemblPlants" id="Bo2g064600.1">
    <property type="protein sequence ID" value="Bo2g064600.1"/>
    <property type="gene ID" value="Bo2g064600"/>
</dbReference>
<feature type="compositionally biased region" description="Basic and acidic residues" evidence="1">
    <location>
        <begin position="498"/>
        <end position="510"/>
    </location>
</feature>
<name>A0A0D3APG1_BRAOL</name>
<feature type="compositionally biased region" description="Basic and acidic residues" evidence="1">
    <location>
        <begin position="220"/>
        <end position="231"/>
    </location>
</feature>
<feature type="compositionally biased region" description="Low complexity" evidence="1">
    <location>
        <begin position="414"/>
        <end position="425"/>
    </location>
</feature>
<feature type="compositionally biased region" description="Acidic residues" evidence="1">
    <location>
        <begin position="345"/>
        <end position="358"/>
    </location>
</feature>
<dbReference type="Gene3D" id="4.10.60.10">
    <property type="entry name" value="Zinc finger, CCHC-type"/>
    <property type="match status" value="1"/>
</dbReference>
<accession>A0A0D3APG1</accession>
<dbReference type="eggNOG" id="KOG1075">
    <property type="taxonomic scope" value="Eukaryota"/>
</dbReference>
<dbReference type="InterPro" id="IPR040256">
    <property type="entry name" value="At4g02000-like"/>
</dbReference>
<dbReference type="GO" id="GO:0003676">
    <property type="term" value="F:nucleic acid binding"/>
    <property type="evidence" value="ECO:0007669"/>
    <property type="project" value="InterPro"/>
</dbReference>
<feature type="region of interest" description="Disordered" evidence="1">
    <location>
        <begin position="485"/>
        <end position="511"/>
    </location>
</feature>
<proteinExistence type="predicted"/>
<dbReference type="PANTHER" id="PTHR31286:SF174">
    <property type="entry name" value="DUF4283 DOMAIN-CONTAINING PROTEIN"/>
    <property type="match status" value="1"/>
</dbReference>
<feature type="region of interest" description="Disordered" evidence="1">
    <location>
        <begin position="546"/>
        <end position="566"/>
    </location>
</feature>
<dbReference type="PANTHER" id="PTHR31286">
    <property type="entry name" value="GLYCINE-RICH CELL WALL STRUCTURAL PROTEIN 1.8-LIKE"/>
    <property type="match status" value="1"/>
</dbReference>
<dbReference type="GO" id="GO:0008270">
    <property type="term" value="F:zinc ion binding"/>
    <property type="evidence" value="ECO:0007669"/>
    <property type="project" value="InterPro"/>
</dbReference>
<feature type="domain" description="DUF4283" evidence="2">
    <location>
        <begin position="37"/>
        <end position="84"/>
    </location>
</feature>
<sequence length="566" mass="63181">MTDETLLMVIRFGDQVSDMYMTKEAKYSFVHLHVCDCDITVNKMEGNSFLFRMPCPNARRRILKQSLWQIDGQTMFVAKWSLGIQQVRPELEMVLVWLEFTGVPLQFFNRDALKEIAGMVGHPLCLHPATENLTNIEVAKVYTVIDPRKPLTEFVNARFESGDTRRIAVSSPWLPSLCSFCKNFGHTITRCKNAPKTCLTCNSVKHSTASCPRTNQSAPSKEKLEKKEGKRPVKSLLPIVGQPPKTGLKTTDKGAKPPARNLTSDPPKAKTAGAQPSKKRPASSLPPAPVIQLPPPGSLDRSGSTGSVSHDLSKGSLYVDLSSNGCRVEQQQSSMDSSYDTSHSEEEDSPDNPEDDSDEFIEFFSKRCMPSSTRRNKEHTLLFSDPARLKRTIRKGKRTASIDNNTCSSTDARLPPSTETTLSSTAHTHPTSINISSRTLIDIEPRNMVATLVLIQDAIGNLHDQEGHIRNVAALRIKKSDIDRHQEPAANRQPDSTDDQHNSSSIDRRPLLTYRAKLQKIDVARLNALRNPSQPSEHIAENFEQHLDDTAEPMQVDQTSERRTLR</sequence>
<protein>
    <recommendedName>
        <fullName evidence="2">DUF4283 domain-containing protein</fullName>
    </recommendedName>
</protein>
<reference evidence="3" key="2">
    <citation type="submission" date="2015-03" db="UniProtKB">
        <authorList>
            <consortium name="EnsemblPlants"/>
        </authorList>
    </citation>
    <scope>IDENTIFICATION</scope>
</reference>
<dbReference type="AlphaFoldDB" id="A0A0D3APG1"/>
<dbReference type="Pfam" id="PF14111">
    <property type="entry name" value="DUF4283"/>
    <property type="match status" value="1"/>
</dbReference>
<evidence type="ECO:0000313" key="3">
    <source>
        <dbReference type="EnsemblPlants" id="Bo2g064600.1"/>
    </source>
</evidence>
<feature type="compositionally biased region" description="Pro residues" evidence="1">
    <location>
        <begin position="284"/>
        <end position="297"/>
    </location>
</feature>
<feature type="compositionally biased region" description="Polar residues" evidence="1">
    <location>
        <begin position="206"/>
        <end position="219"/>
    </location>
</feature>
<reference evidence="3 4" key="1">
    <citation type="journal article" date="2014" name="Genome Biol.">
        <title>Transcriptome and methylome profiling reveals relics of genome dominance in the mesopolyploid Brassica oleracea.</title>
        <authorList>
            <person name="Parkin I.A."/>
            <person name="Koh C."/>
            <person name="Tang H."/>
            <person name="Robinson S.J."/>
            <person name="Kagale S."/>
            <person name="Clarke W.E."/>
            <person name="Town C.D."/>
            <person name="Nixon J."/>
            <person name="Krishnakumar V."/>
            <person name="Bidwell S.L."/>
            <person name="Denoeud F."/>
            <person name="Belcram H."/>
            <person name="Links M.G."/>
            <person name="Just J."/>
            <person name="Clarke C."/>
            <person name="Bender T."/>
            <person name="Huebert T."/>
            <person name="Mason A.S."/>
            <person name="Pires J.C."/>
            <person name="Barker G."/>
            <person name="Moore J."/>
            <person name="Walley P.G."/>
            <person name="Manoli S."/>
            <person name="Batley J."/>
            <person name="Edwards D."/>
            <person name="Nelson M.N."/>
            <person name="Wang X."/>
            <person name="Paterson A.H."/>
            <person name="King G."/>
            <person name="Bancroft I."/>
            <person name="Chalhoub B."/>
            <person name="Sharpe A.G."/>
        </authorList>
    </citation>
    <scope>NUCLEOTIDE SEQUENCE</scope>
    <source>
        <strain evidence="3 4">cv. TO1000</strain>
    </source>
</reference>